<sequence length="1207" mass="130290">MGRREKPVDPAAGPTARFAVELRKLRGEAGGIAYRVLAERTGYSITALSQAAAGEKLPSLPLTLAYVRACGGDEQGWERRWHAAARQESETAAAGEGTAEAPYRGLARFEPGDAHLFFGRSQLTDQLTQLARQHPITVVFGPSGSGKSSLLRAGLIHRLRHLEDTVPRPAAIRILTPGAHPLRNRADALTPAAADGDTWLVVDQFEEAFTLCHDPTERSEFITRLLVARHPGSRLRVLLGVRADFYTRCLEHPELAATIRESSLPVGPMTPSELRETIVKPAIAAGLTVERTLTTHLVEQAATEPGSLPLLSHALLETWRHRRGHALTHEAYNTAGGLHGAITRTAEDVCTRLSEAQTDTARRILLRLITPGDGTPDTRRPIDVSELEEDRHPDTRTVLDLLACARLITLEDTTVDLAHEALITAWPRLSAWIEEDRERLRTHRRLTEAAAAWDELDRDAGALYRGTRLATAEEYFPHSHSPHSHTHLTDLERAFLDTSIAARGQEEHAAARTTRRLRRFSVALSMLLVLAFTAGLLAWQQSRTSDQQRARAVAAQQTAVSRQLAAQSAALLDTQPDLASLLAAHAYDTGATTEAATSLRAAAGLPLSRRLESGLPNEGMQSAYSPDGRTWAVGSLRHGKTRVELRDVASGRTTRSFTGVVGGLPSLMFDRRGRLLVSGYDDSRVWWWDVATGARHTTLRGAASRWKVISPDARTLAAVSGDDRSVRLWDPSTGRRRATLNGAVSRVRALAFTPDGRTLALGGVDRRGQGVVQLWDVVSLKPRPPLLIPGDAVTAVAIAADGRTLATAGADGRVRLWDLGEGRARVTFFVQATEALFLRFSPDGRTLATSGTDLRIRLWETPTGKARTTLAGHSATISDLTFSPDGHELASSAIDGEVRLWDMTAEAARAPTITRSDELAAIAFSPDGRLLATGSNSGPHGGEVRLWSTSTGTPRTTVLRALPEVRSLAFSPDGRSLAALSGSARSERAVVRLWDVNSGKMRATLTKPVDHALAIAFTSQGDLLTAGDATGVVQSWNIASGETHMFKGFKAFSALTPVAAFSPDGRTVAAGDIEGRVRLWDVASGTLRTVISQRVDKIGALAFSPDGRTLALNGRTDGEVRLHDTVTGKLRHAFPRRAASKAALAFSPDGKHIAGGSDGGTVRLWDASPLRLDSALRKICRTVDRGLTPKERATYLKDPVGPSPCRS</sequence>
<gene>
    <name evidence="5" type="ORF">ABZ921_10255</name>
</gene>
<dbReference type="InterPro" id="IPR036322">
    <property type="entry name" value="WD40_repeat_dom_sf"/>
</dbReference>
<dbReference type="CDD" id="cd00200">
    <property type="entry name" value="WD40"/>
    <property type="match status" value="2"/>
</dbReference>
<dbReference type="Gene3D" id="2.130.10.10">
    <property type="entry name" value="YVTN repeat-like/Quinoprotein amine dehydrogenase"/>
    <property type="match status" value="4"/>
</dbReference>
<dbReference type="Pfam" id="PF20703">
    <property type="entry name" value="nSTAND1"/>
    <property type="match status" value="1"/>
</dbReference>
<dbReference type="EMBL" id="JBEYXV010000004">
    <property type="protein sequence ID" value="MEU6821001.1"/>
    <property type="molecule type" value="Genomic_DNA"/>
</dbReference>
<evidence type="ECO:0000313" key="5">
    <source>
        <dbReference type="EMBL" id="MEU6821001.1"/>
    </source>
</evidence>
<comment type="caution">
    <text evidence="5">The sequence shown here is derived from an EMBL/GenBank/DDBJ whole genome shotgun (WGS) entry which is preliminary data.</text>
</comment>
<dbReference type="PRINTS" id="PR00320">
    <property type="entry name" value="GPROTEINBRPT"/>
</dbReference>
<evidence type="ECO:0000256" key="3">
    <source>
        <dbReference type="PROSITE-ProRule" id="PRU00221"/>
    </source>
</evidence>
<feature type="repeat" description="WD" evidence="3">
    <location>
        <begin position="1060"/>
        <end position="1090"/>
    </location>
</feature>
<feature type="repeat" description="WD" evidence="3">
    <location>
        <begin position="791"/>
        <end position="827"/>
    </location>
</feature>
<evidence type="ECO:0000259" key="4">
    <source>
        <dbReference type="SMART" id="SM00530"/>
    </source>
</evidence>
<dbReference type="InterPro" id="IPR027417">
    <property type="entry name" value="P-loop_NTPase"/>
</dbReference>
<feature type="repeat" description="WD" evidence="3">
    <location>
        <begin position="657"/>
        <end position="698"/>
    </location>
</feature>
<dbReference type="InterPro" id="IPR015943">
    <property type="entry name" value="WD40/YVTN_repeat-like_dom_sf"/>
</dbReference>
<dbReference type="PROSITE" id="PS00678">
    <property type="entry name" value="WD_REPEATS_1"/>
    <property type="match status" value="3"/>
</dbReference>
<keyword evidence="6" id="KW-1185">Reference proteome</keyword>
<accession>A0ABV3BJ14</accession>
<dbReference type="PANTHER" id="PTHR19848:SF8">
    <property type="entry name" value="F-BOX AND WD REPEAT DOMAIN CONTAINING 7"/>
    <property type="match status" value="1"/>
</dbReference>
<dbReference type="PANTHER" id="PTHR19848">
    <property type="entry name" value="WD40 REPEAT PROTEIN"/>
    <property type="match status" value="1"/>
</dbReference>
<proteinExistence type="predicted"/>
<dbReference type="InterPro" id="IPR019775">
    <property type="entry name" value="WD40_repeat_CS"/>
</dbReference>
<dbReference type="SMART" id="SM00530">
    <property type="entry name" value="HTH_XRE"/>
    <property type="match status" value="1"/>
</dbReference>
<dbReference type="SUPFAM" id="SSF50998">
    <property type="entry name" value="Quinoprotein alcohol dehydrogenase-like"/>
    <property type="match status" value="1"/>
</dbReference>
<dbReference type="PROSITE" id="PS50082">
    <property type="entry name" value="WD_REPEATS_2"/>
    <property type="match status" value="6"/>
</dbReference>
<evidence type="ECO:0000313" key="6">
    <source>
        <dbReference type="Proteomes" id="UP001551176"/>
    </source>
</evidence>
<feature type="repeat" description="WD" evidence="3">
    <location>
        <begin position="870"/>
        <end position="903"/>
    </location>
</feature>
<dbReference type="Proteomes" id="UP001551176">
    <property type="component" value="Unassembled WGS sequence"/>
</dbReference>
<dbReference type="InterPro" id="IPR011047">
    <property type="entry name" value="Quinoprotein_ADH-like_sf"/>
</dbReference>
<dbReference type="Gene3D" id="3.40.50.300">
    <property type="entry name" value="P-loop containing nucleotide triphosphate hydrolases"/>
    <property type="match status" value="1"/>
</dbReference>
<feature type="repeat" description="WD" evidence="3">
    <location>
        <begin position="838"/>
        <end position="869"/>
    </location>
</feature>
<organism evidence="5 6">
    <name type="scientific">Streptomyces atriruber</name>
    <dbReference type="NCBI Taxonomy" id="545121"/>
    <lineage>
        <taxon>Bacteria</taxon>
        <taxon>Bacillati</taxon>
        <taxon>Actinomycetota</taxon>
        <taxon>Actinomycetes</taxon>
        <taxon>Kitasatosporales</taxon>
        <taxon>Streptomycetaceae</taxon>
        <taxon>Streptomyces</taxon>
    </lineage>
</organism>
<evidence type="ECO:0000256" key="1">
    <source>
        <dbReference type="ARBA" id="ARBA00022574"/>
    </source>
</evidence>
<dbReference type="SUPFAM" id="SSF52540">
    <property type="entry name" value="P-loop containing nucleoside triphosphate hydrolases"/>
    <property type="match status" value="1"/>
</dbReference>
<name>A0ABV3BJ14_9ACTN</name>
<keyword evidence="1 3" id="KW-0853">WD repeat</keyword>
<dbReference type="PROSITE" id="PS50294">
    <property type="entry name" value="WD_REPEATS_REGION"/>
    <property type="match status" value="3"/>
</dbReference>
<feature type="domain" description="HTH cro/C1-type" evidence="4">
    <location>
        <begin position="21"/>
        <end position="77"/>
    </location>
</feature>
<dbReference type="Pfam" id="PF00400">
    <property type="entry name" value="WD40"/>
    <property type="match status" value="8"/>
</dbReference>
<dbReference type="InterPro" id="IPR020472">
    <property type="entry name" value="WD40_PAC1"/>
</dbReference>
<dbReference type="InterPro" id="IPR001387">
    <property type="entry name" value="Cro/C1-type_HTH"/>
</dbReference>
<feature type="repeat" description="WD" evidence="3">
    <location>
        <begin position="1143"/>
        <end position="1166"/>
    </location>
</feature>
<protein>
    <recommendedName>
        <fullName evidence="4">HTH cro/C1-type domain-containing protein</fullName>
    </recommendedName>
</protein>
<dbReference type="InterPro" id="IPR001680">
    <property type="entry name" value="WD40_rpt"/>
</dbReference>
<reference evidence="5 6" key="1">
    <citation type="submission" date="2024-06" db="EMBL/GenBank/DDBJ databases">
        <title>The Natural Products Discovery Center: Release of the First 8490 Sequenced Strains for Exploring Actinobacteria Biosynthetic Diversity.</title>
        <authorList>
            <person name="Kalkreuter E."/>
            <person name="Kautsar S.A."/>
            <person name="Yang D."/>
            <person name="Bader C.D."/>
            <person name="Teijaro C.N."/>
            <person name="Fluegel L."/>
            <person name="Davis C.M."/>
            <person name="Simpson J.R."/>
            <person name="Lauterbach L."/>
            <person name="Steele A.D."/>
            <person name="Gui C."/>
            <person name="Meng S."/>
            <person name="Li G."/>
            <person name="Viehrig K."/>
            <person name="Ye F."/>
            <person name="Su P."/>
            <person name="Kiefer A.F."/>
            <person name="Nichols A."/>
            <person name="Cepeda A.J."/>
            <person name="Yan W."/>
            <person name="Fan B."/>
            <person name="Jiang Y."/>
            <person name="Adhikari A."/>
            <person name="Zheng C.-J."/>
            <person name="Schuster L."/>
            <person name="Cowan T.M."/>
            <person name="Smanski M.J."/>
            <person name="Chevrette M.G."/>
            <person name="De Carvalho L.P.S."/>
            <person name="Shen B."/>
        </authorList>
    </citation>
    <scope>NUCLEOTIDE SEQUENCE [LARGE SCALE GENOMIC DNA]</scope>
    <source>
        <strain evidence="5 6">NPDC046838</strain>
    </source>
</reference>
<evidence type="ECO:0000256" key="2">
    <source>
        <dbReference type="ARBA" id="ARBA00022737"/>
    </source>
</evidence>
<dbReference type="SUPFAM" id="SSF50978">
    <property type="entry name" value="WD40 repeat-like"/>
    <property type="match status" value="1"/>
</dbReference>
<dbReference type="RefSeq" id="WP_359346939.1">
    <property type="nucleotide sequence ID" value="NZ_JBEYXV010000004.1"/>
</dbReference>
<dbReference type="InterPro" id="IPR049052">
    <property type="entry name" value="nSTAND1"/>
</dbReference>
<keyword evidence="2" id="KW-0677">Repeat</keyword>
<dbReference type="SMART" id="SM00320">
    <property type="entry name" value="WD40"/>
    <property type="match status" value="12"/>
</dbReference>